<feature type="compositionally biased region" description="Low complexity" evidence="1">
    <location>
        <begin position="27"/>
        <end position="39"/>
    </location>
</feature>
<dbReference type="Proteomes" id="UP000094224">
    <property type="component" value="Unassembled WGS sequence"/>
</dbReference>
<reference evidence="3" key="1">
    <citation type="submission" date="2016-09" db="EMBL/GenBank/DDBJ databases">
        <authorList>
            <person name="Greninger A.L."/>
            <person name="Jerome K.R."/>
            <person name="Mcnair B."/>
            <person name="Wallis C."/>
            <person name="Fang F."/>
        </authorList>
    </citation>
    <scope>NUCLEOTIDE SEQUENCE [LARGE SCALE GENOMIC DNA]</scope>
    <source>
        <strain evidence="3">BC1_M4</strain>
    </source>
</reference>
<evidence type="ECO:0000313" key="3">
    <source>
        <dbReference type="Proteomes" id="UP000094224"/>
    </source>
</evidence>
<sequence length="194" mass="19840">MKTAGRTVVVLCATIGWLAGCGHGGDSTATSTLTSPSSTGVHTTWTRPDAPPDPHNLIHAGSVALAAVPGGKLTSVKSQETGSWRVLVATPDGTNQAMDVSSDGATLMVGPTPANQSDADKAETRALVQAARLDYRAAAEKILAIIAGASISALELDDSNGATVWQAVAWDTFIVEHQVTIDAATGNVIANKQL</sequence>
<proteinExistence type="predicted"/>
<dbReference type="STRING" id="243061.AWC25_15045"/>
<name>A0A1E3T5Q5_9MYCO</name>
<evidence type="ECO:0000313" key="2">
    <source>
        <dbReference type="EMBL" id="ODR09700.1"/>
    </source>
</evidence>
<evidence type="ECO:0000256" key="1">
    <source>
        <dbReference type="SAM" id="MobiDB-lite"/>
    </source>
</evidence>
<feature type="region of interest" description="Disordered" evidence="1">
    <location>
        <begin position="26"/>
        <end position="52"/>
    </location>
</feature>
<protein>
    <recommendedName>
        <fullName evidence="4">PepSY domain-containing protein</fullName>
    </recommendedName>
</protein>
<dbReference type="Gene3D" id="3.10.450.40">
    <property type="match status" value="1"/>
</dbReference>
<dbReference type="AlphaFoldDB" id="A0A1E3T5Q5"/>
<gene>
    <name evidence="2" type="ORF">BHQ21_03655</name>
</gene>
<dbReference type="OrthoDB" id="9795161at2"/>
<evidence type="ECO:0008006" key="4">
    <source>
        <dbReference type="Google" id="ProtNLM"/>
    </source>
</evidence>
<comment type="caution">
    <text evidence="2">The sequence shown here is derived from an EMBL/GenBank/DDBJ whole genome shotgun (WGS) entry which is preliminary data.</text>
</comment>
<organism evidence="2 3">
    <name type="scientific">Mycobacterium sherrisii</name>
    <dbReference type="NCBI Taxonomy" id="243061"/>
    <lineage>
        <taxon>Bacteria</taxon>
        <taxon>Bacillati</taxon>
        <taxon>Actinomycetota</taxon>
        <taxon>Actinomycetes</taxon>
        <taxon>Mycobacteriales</taxon>
        <taxon>Mycobacteriaceae</taxon>
        <taxon>Mycobacterium</taxon>
        <taxon>Mycobacterium simiae complex</taxon>
    </lineage>
</organism>
<dbReference type="RefSeq" id="WP_069398952.1">
    <property type="nucleotide sequence ID" value="NZ_JACKTB010000037.1"/>
</dbReference>
<keyword evidence="3" id="KW-1185">Reference proteome</keyword>
<dbReference type="EMBL" id="MIHC01000004">
    <property type="protein sequence ID" value="ODR09700.1"/>
    <property type="molecule type" value="Genomic_DNA"/>
</dbReference>
<dbReference type="PROSITE" id="PS51257">
    <property type="entry name" value="PROKAR_LIPOPROTEIN"/>
    <property type="match status" value="1"/>
</dbReference>
<accession>A0A1E3T5Q5</accession>